<dbReference type="Proteomes" id="UP001212152">
    <property type="component" value="Unassembled WGS sequence"/>
</dbReference>
<evidence type="ECO:0000256" key="7">
    <source>
        <dbReference type="SAM" id="Phobius"/>
    </source>
</evidence>
<evidence type="ECO:0000256" key="1">
    <source>
        <dbReference type="ARBA" id="ARBA00005696"/>
    </source>
</evidence>
<comment type="caution">
    <text evidence="8">The sequence shown here is derived from an EMBL/GenBank/DDBJ whole genome shotgun (WGS) entry which is preliminary data.</text>
</comment>
<protein>
    <recommendedName>
        <fullName evidence="2">Ubiquitin-like-conjugating enzyme ATG10</fullName>
    </recommendedName>
    <alternativeName>
        <fullName evidence="6">Autophagy-related protein 10</fullName>
    </alternativeName>
</protein>
<comment type="similarity">
    <text evidence="1">Belongs to the ATG10 family.</text>
</comment>
<dbReference type="GO" id="GO:0000045">
    <property type="term" value="P:autophagosome assembly"/>
    <property type="evidence" value="ECO:0007669"/>
    <property type="project" value="TreeGrafter"/>
</dbReference>
<evidence type="ECO:0000256" key="6">
    <source>
        <dbReference type="ARBA" id="ARBA00029833"/>
    </source>
</evidence>
<evidence type="ECO:0000256" key="4">
    <source>
        <dbReference type="ARBA" id="ARBA00022786"/>
    </source>
</evidence>
<organism evidence="8 9">
    <name type="scientific">Geranomyces variabilis</name>
    <dbReference type="NCBI Taxonomy" id="109894"/>
    <lineage>
        <taxon>Eukaryota</taxon>
        <taxon>Fungi</taxon>
        <taxon>Fungi incertae sedis</taxon>
        <taxon>Chytridiomycota</taxon>
        <taxon>Chytridiomycota incertae sedis</taxon>
        <taxon>Chytridiomycetes</taxon>
        <taxon>Spizellomycetales</taxon>
        <taxon>Powellomycetaceae</taxon>
        <taxon>Geranomyces</taxon>
    </lineage>
</organism>
<dbReference type="GO" id="GO:0000422">
    <property type="term" value="P:autophagy of mitochondrion"/>
    <property type="evidence" value="ECO:0007669"/>
    <property type="project" value="TreeGrafter"/>
</dbReference>
<evidence type="ECO:0000256" key="3">
    <source>
        <dbReference type="ARBA" id="ARBA00022679"/>
    </source>
</evidence>
<dbReference type="PANTHER" id="PTHR14957">
    <property type="entry name" value="UBIQUITIN-LIKE-CONJUGATING ENZYME ATG10"/>
    <property type="match status" value="1"/>
</dbReference>
<evidence type="ECO:0000256" key="5">
    <source>
        <dbReference type="ARBA" id="ARBA00023006"/>
    </source>
</evidence>
<dbReference type="Gene3D" id="3.30.1460.50">
    <property type="match status" value="1"/>
</dbReference>
<dbReference type="GO" id="GO:0032446">
    <property type="term" value="P:protein modification by small protein conjugation"/>
    <property type="evidence" value="ECO:0007669"/>
    <property type="project" value="TreeGrafter"/>
</dbReference>
<dbReference type="EMBL" id="JADGJQ010000083">
    <property type="protein sequence ID" value="KAJ3171838.1"/>
    <property type="molecule type" value="Genomic_DNA"/>
</dbReference>
<evidence type="ECO:0000313" key="9">
    <source>
        <dbReference type="Proteomes" id="UP001212152"/>
    </source>
</evidence>
<keyword evidence="5" id="KW-0072">Autophagy</keyword>
<keyword evidence="3" id="KW-0808">Transferase</keyword>
<dbReference type="Pfam" id="PF03987">
    <property type="entry name" value="Autophagy_act_C"/>
    <property type="match status" value="1"/>
</dbReference>
<gene>
    <name evidence="8" type="primary">ATG10</name>
    <name evidence="8" type="ORF">HDU87_008226</name>
</gene>
<accession>A0AAD5TD47</accession>
<evidence type="ECO:0000313" key="8">
    <source>
        <dbReference type="EMBL" id="KAJ3171838.1"/>
    </source>
</evidence>
<keyword evidence="4" id="KW-0833">Ubl conjugation pathway</keyword>
<keyword evidence="9" id="KW-1185">Reference proteome</keyword>
<reference evidence="8" key="1">
    <citation type="submission" date="2020-05" db="EMBL/GenBank/DDBJ databases">
        <title>Phylogenomic resolution of chytrid fungi.</title>
        <authorList>
            <person name="Stajich J.E."/>
            <person name="Amses K."/>
            <person name="Simmons R."/>
            <person name="Seto K."/>
            <person name="Myers J."/>
            <person name="Bonds A."/>
            <person name="Quandt C.A."/>
            <person name="Barry K."/>
            <person name="Liu P."/>
            <person name="Grigoriev I."/>
            <person name="Longcore J.E."/>
            <person name="James T.Y."/>
        </authorList>
    </citation>
    <scope>NUCLEOTIDE SEQUENCE</scope>
    <source>
        <strain evidence="8">JEL0379</strain>
    </source>
</reference>
<keyword evidence="7" id="KW-0472">Membrane</keyword>
<name>A0AAD5TD47_9FUNG</name>
<sequence length="211" mass="23001">MVEQTAAVGTLSQQQFTCEAASLVEKAKALGEPWTLVEAADQPAYLKRLVSVRSAVRPATDELPVSDGVVDVEEEPNDGATLHSDPLSEITLEVHAIYSKTWQCPVLYFSAWSANTGTPVSLDGLKNAVRDGLPDLDLTARTAYHMPFIAQQDHPVLGTPFYSIHPCETAMLMAEMLSNTDAADGRYLLLWLSLVGTIFHPIALVHSSYFN</sequence>
<keyword evidence="7" id="KW-1133">Transmembrane helix</keyword>
<dbReference type="GO" id="GO:0061651">
    <property type="term" value="F:Atg12 conjugating enzyme activity"/>
    <property type="evidence" value="ECO:0007669"/>
    <property type="project" value="TreeGrafter"/>
</dbReference>
<keyword evidence="7" id="KW-0812">Transmembrane</keyword>
<proteinExistence type="inferred from homology"/>
<evidence type="ECO:0000256" key="2">
    <source>
        <dbReference type="ARBA" id="ARBA00021099"/>
    </source>
</evidence>
<dbReference type="PANTHER" id="PTHR14957:SF1">
    <property type="entry name" value="UBIQUITIN-LIKE-CONJUGATING ENZYME ATG10"/>
    <property type="match status" value="1"/>
</dbReference>
<dbReference type="InterPro" id="IPR007135">
    <property type="entry name" value="Atg3/Atg10"/>
</dbReference>
<dbReference type="AlphaFoldDB" id="A0AAD5TD47"/>
<feature type="transmembrane region" description="Helical" evidence="7">
    <location>
        <begin position="187"/>
        <end position="209"/>
    </location>
</feature>
<dbReference type="GO" id="GO:0005829">
    <property type="term" value="C:cytosol"/>
    <property type="evidence" value="ECO:0007669"/>
    <property type="project" value="TreeGrafter"/>
</dbReference>